<sequence>MRERNEVMSTSLNLYSIIQKKAFETDLDVGRRDLLRIVACRHRCDDNVRDPRLNVPSEARSAWFTFYSLVNSAVVMILIQNRSLNHRTVTSPY</sequence>
<dbReference type="EMBL" id="BGZK01000013">
    <property type="protein sequence ID" value="GBP04252.1"/>
    <property type="molecule type" value="Genomic_DNA"/>
</dbReference>
<organism evidence="1 2">
    <name type="scientific">Eumeta variegata</name>
    <name type="common">Bagworm moth</name>
    <name type="synonym">Eumeta japonica</name>
    <dbReference type="NCBI Taxonomy" id="151549"/>
    <lineage>
        <taxon>Eukaryota</taxon>
        <taxon>Metazoa</taxon>
        <taxon>Ecdysozoa</taxon>
        <taxon>Arthropoda</taxon>
        <taxon>Hexapoda</taxon>
        <taxon>Insecta</taxon>
        <taxon>Pterygota</taxon>
        <taxon>Neoptera</taxon>
        <taxon>Endopterygota</taxon>
        <taxon>Lepidoptera</taxon>
        <taxon>Glossata</taxon>
        <taxon>Ditrysia</taxon>
        <taxon>Tineoidea</taxon>
        <taxon>Psychidae</taxon>
        <taxon>Oiketicinae</taxon>
        <taxon>Eumeta</taxon>
    </lineage>
</organism>
<name>A0A4C1SQ52_EUMVA</name>
<gene>
    <name evidence="1" type="ORF">EVAR_6486_1</name>
</gene>
<dbReference type="Proteomes" id="UP000299102">
    <property type="component" value="Unassembled WGS sequence"/>
</dbReference>
<comment type="caution">
    <text evidence="1">The sequence shown here is derived from an EMBL/GenBank/DDBJ whole genome shotgun (WGS) entry which is preliminary data.</text>
</comment>
<evidence type="ECO:0000313" key="1">
    <source>
        <dbReference type="EMBL" id="GBP04252.1"/>
    </source>
</evidence>
<proteinExistence type="predicted"/>
<reference evidence="1 2" key="1">
    <citation type="journal article" date="2019" name="Commun. Biol.">
        <title>The bagworm genome reveals a unique fibroin gene that provides high tensile strength.</title>
        <authorList>
            <person name="Kono N."/>
            <person name="Nakamura H."/>
            <person name="Ohtoshi R."/>
            <person name="Tomita M."/>
            <person name="Numata K."/>
            <person name="Arakawa K."/>
        </authorList>
    </citation>
    <scope>NUCLEOTIDE SEQUENCE [LARGE SCALE GENOMIC DNA]</scope>
</reference>
<protein>
    <submittedName>
        <fullName evidence="1">Uncharacterized protein</fullName>
    </submittedName>
</protein>
<keyword evidence="2" id="KW-1185">Reference proteome</keyword>
<dbReference type="AlphaFoldDB" id="A0A4C1SQ52"/>
<accession>A0A4C1SQ52</accession>
<evidence type="ECO:0000313" key="2">
    <source>
        <dbReference type="Proteomes" id="UP000299102"/>
    </source>
</evidence>